<evidence type="ECO:0000256" key="15">
    <source>
        <dbReference type="PROSITE-ProRule" id="PRU00560"/>
    </source>
</evidence>
<dbReference type="KEGG" id="jli:EXU32_11180"/>
<dbReference type="GO" id="GO:0005829">
    <property type="term" value="C:cytosol"/>
    <property type="evidence" value="ECO:0007669"/>
    <property type="project" value="TreeGrafter"/>
</dbReference>
<evidence type="ECO:0000256" key="8">
    <source>
        <dbReference type="ARBA" id="ARBA00022840"/>
    </source>
</evidence>
<dbReference type="GO" id="GO:0005524">
    <property type="term" value="F:ATP binding"/>
    <property type="evidence" value="ECO:0007669"/>
    <property type="project" value="UniProtKB-UniRule"/>
</dbReference>
<evidence type="ECO:0000256" key="7">
    <source>
        <dbReference type="ARBA" id="ARBA00022839"/>
    </source>
</evidence>
<dbReference type="EMBL" id="CP036164">
    <property type="protein sequence ID" value="QBF47999.1"/>
    <property type="molecule type" value="Genomic_DNA"/>
</dbReference>
<keyword evidence="11" id="KW-0413">Isomerase</keyword>
<comment type="catalytic activity">
    <reaction evidence="14">
        <text>ATP + H2O = ADP + phosphate + H(+)</text>
        <dbReference type="Rhea" id="RHEA:13065"/>
        <dbReference type="ChEBI" id="CHEBI:15377"/>
        <dbReference type="ChEBI" id="CHEBI:15378"/>
        <dbReference type="ChEBI" id="CHEBI:30616"/>
        <dbReference type="ChEBI" id="CHEBI:43474"/>
        <dbReference type="ChEBI" id="CHEBI:456216"/>
        <dbReference type="EC" id="5.6.2.4"/>
    </reaction>
</comment>
<feature type="compositionally biased region" description="Basic residues" evidence="16">
    <location>
        <begin position="32"/>
        <end position="41"/>
    </location>
</feature>
<dbReference type="PROSITE" id="PS51217">
    <property type="entry name" value="UVRD_HELICASE_CTER"/>
    <property type="match status" value="1"/>
</dbReference>
<feature type="binding site" evidence="15">
    <location>
        <begin position="106"/>
        <end position="113"/>
    </location>
    <ligand>
        <name>ATP</name>
        <dbReference type="ChEBI" id="CHEBI:30616"/>
    </ligand>
</feature>
<dbReference type="SUPFAM" id="SSF52540">
    <property type="entry name" value="P-loop containing nucleoside triphosphate hydrolases"/>
    <property type="match status" value="1"/>
</dbReference>
<dbReference type="GO" id="GO:0000725">
    <property type="term" value="P:recombinational repair"/>
    <property type="evidence" value="ECO:0007669"/>
    <property type="project" value="TreeGrafter"/>
</dbReference>
<feature type="domain" description="UvrD-like helicase C-terminal" evidence="18">
    <location>
        <begin position="382"/>
        <end position="696"/>
    </location>
</feature>
<dbReference type="GO" id="GO:0004527">
    <property type="term" value="F:exonuclease activity"/>
    <property type="evidence" value="ECO:0007669"/>
    <property type="project" value="UniProtKB-KW"/>
</dbReference>
<evidence type="ECO:0000256" key="16">
    <source>
        <dbReference type="SAM" id="MobiDB-lite"/>
    </source>
</evidence>
<evidence type="ECO:0000256" key="10">
    <source>
        <dbReference type="ARBA" id="ARBA00023204"/>
    </source>
</evidence>
<dbReference type="InterPro" id="IPR038726">
    <property type="entry name" value="PDDEXK_AddAB-type"/>
</dbReference>
<name>A0A4P6MY54_9MICO</name>
<dbReference type="SUPFAM" id="SSF52980">
    <property type="entry name" value="Restriction endonuclease-like"/>
    <property type="match status" value="1"/>
</dbReference>
<dbReference type="InterPro" id="IPR014017">
    <property type="entry name" value="DNA_helicase_UvrD-like_C"/>
</dbReference>
<dbReference type="InterPro" id="IPR014016">
    <property type="entry name" value="UvrD-like_ATP-bd"/>
</dbReference>
<dbReference type="EC" id="5.6.2.4" evidence="13"/>
<feature type="domain" description="UvrD-like helicase ATP-binding" evidence="17">
    <location>
        <begin position="85"/>
        <end position="381"/>
    </location>
</feature>
<keyword evidence="9" id="KW-0238">DNA-binding</keyword>
<dbReference type="InterPro" id="IPR011335">
    <property type="entry name" value="Restrct_endonuc-II-like"/>
</dbReference>
<evidence type="ECO:0000256" key="4">
    <source>
        <dbReference type="ARBA" id="ARBA00022763"/>
    </source>
</evidence>
<dbReference type="InterPro" id="IPR000212">
    <property type="entry name" value="DNA_helicase_UvrD/REP"/>
</dbReference>
<evidence type="ECO:0000313" key="19">
    <source>
        <dbReference type="EMBL" id="QBF47999.1"/>
    </source>
</evidence>
<dbReference type="PANTHER" id="PTHR11070:SF59">
    <property type="entry name" value="DNA 3'-5' HELICASE"/>
    <property type="match status" value="1"/>
</dbReference>
<keyword evidence="7" id="KW-0269">Exonuclease</keyword>
<keyword evidence="5 15" id="KW-0378">Hydrolase</keyword>
<feature type="region of interest" description="Disordered" evidence="16">
    <location>
        <begin position="1"/>
        <end position="50"/>
    </location>
</feature>
<keyword evidence="10" id="KW-0234">DNA repair</keyword>
<proteinExistence type="inferred from homology"/>
<keyword evidence="8 15" id="KW-0067">ATP-binding</keyword>
<keyword evidence="3 15" id="KW-0547">Nucleotide-binding</keyword>
<dbReference type="Gene3D" id="1.10.10.160">
    <property type="match status" value="1"/>
</dbReference>
<evidence type="ECO:0000259" key="18">
    <source>
        <dbReference type="PROSITE" id="PS51217"/>
    </source>
</evidence>
<dbReference type="Gene3D" id="3.40.50.300">
    <property type="entry name" value="P-loop containing nucleotide triphosphate hydrolases"/>
    <property type="match status" value="2"/>
</dbReference>
<keyword evidence="4" id="KW-0227">DNA damage</keyword>
<evidence type="ECO:0000256" key="12">
    <source>
        <dbReference type="ARBA" id="ARBA00034617"/>
    </source>
</evidence>
<dbReference type="InterPro" id="IPR027417">
    <property type="entry name" value="P-loop_NTPase"/>
</dbReference>
<comment type="similarity">
    <text evidence="1">Belongs to the helicase family. UvrD subfamily.</text>
</comment>
<dbReference type="Proteomes" id="UP000290408">
    <property type="component" value="Chromosome"/>
</dbReference>
<keyword evidence="6 15" id="KW-0347">Helicase</keyword>
<evidence type="ECO:0000259" key="17">
    <source>
        <dbReference type="PROSITE" id="PS51198"/>
    </source>
</evidence>
<dbReference type="PANTHER" id="PTHR11070">
    <property type="entry name" value="UVRD / RECB / PCRA DNA HELICASE FAMILY MEMBER"/>
    <property type="match status" value="1"/>
</dbReference>
<evidence type="ECO:0000256" key="9">
    <source>
        <dbReference type="ARBA" id="ARBA00023125"/>
    </source>
</evidence>
<dbReference type="GO" id="GO:0003677">
    <property type="term" value="F:DNA binding"/>
    <property type="evidence" value="ECO:0007669"/>
    <property type="project" value="UniProtKB-KW"/>
</dbReference>
<dbReference type="GO" id="GO:0033202">
    <property type="term" value="C:DNA helicase complex"/>
    <property type="evidence" value="ECO:0007669"/>
    <property type="project" value="TreeGrafter"/>
</dbReference>
<evidence type="ECO:0000256" key="13">
    <source>
        <dbReference type="ARBA" id="ARBA00034808"/>
    </source>
</evidence>
<dbReference type="STRING" id="1216970.GCA_001570985_00569"/>
<keyword evidence="20" id="KW-1185">Reference proteome</keyword>
<organism evidence="19 20">
    <name type="scientific">Janibacter limosus</name>
    <dbReference type="NCBI Taxonomy" id="53458"/>
    <lineage>
        <taxon>Bacteria</taxon>
        <taxon>Bacillati</taxon>
        <taxon>Actinomycetota</taxon>
        <taxon>Actinomycetes</taxon>
        <taxon>Micrococcales</taxon>
        <taxon>Intrasporangiaceae</taxon>
        <taxon>Janibacter</taxon>
    </lineage>
</organism>
<dbReference type="Gene3D" id="3.90.320.10">
    <property type="match status" value="1"/>
</dbReference>
<evidence type="ECO:0000256" key="11">
    <source>
        <dbReference type="ARBA" id="ARBA00023235"/>
    </source>
</evidence>
<evidence type="ECO:0000256" key="3">
    <source>
        <dbReference type="ARBA" id="ARBA00022741"/>
    </source>
</evidence>
<evidence type="ECO:0000313" key="20">
    <source>
        <dbReference type="Proteomes" id="UP000290408"/>
    </source>
</evidence>
<gene>
    <name evidence="19" type="ORF">EXU32_11180</name>
</gene>
<dbReference type="PROSITE" id="PS51198">
    <property type="entry name" value="UVRD_HELICASE_ATP_BIND"/>
    <property type="match status" value="1"/>
</dbReference>
<reference evidence="19 20" key="1">
    <citation type="submission" date="2019-02" db="EMBL/GenBank/DDBJ databases">
        <title>Genomic data mining of an Antarctic deep-sea actinobacterium, Janibacterlimosus P3-3-X1.</title>
        <authorList>
            <person name="Liao L."/>
            <person name="Chen B."/>
        </authorList>
    </citation>
    <scope>NUCLEOTIDE SEQUENCE [LARGE SCALE GENOMIC DNA]</scope>
    <source>
        <strain evidence="19 20">P3-3-X1</strain>
    </source>
</reference>
<dbReference type="Pfam" id="PF12705">
    <property type="entry name" value="PDDEXK_1"/>
    <property type="match status" value="1"/>
</dbReference>
<dbReference type="InterPro" id="IPR011604">
    <property type="entry name" value="PDDEXK-like_dom_sf"/>
</dbReference>
<dbReference type="GO" id="GO:0043138">
    <property type="term" value="F:3'-5' DNA helicase activity"/>
    <property type="evidence" value="ECO:0007669"/>
    <property type="project" value="UniProtKB-EC"/>
</dbReference>
<evidence type="ECO:0000256" key="6">
    <source>
        <dbReference type="ARBA" id="ARBA00022806"/>
    </source>
</evidence>
<comment type="catalytic activity">
    <reaction evidence="12">
        <text>Couples ATP hydrolysis with the unwinding of duplex DNA by translocating in the 3'-5' direction.</text>
        <dbReference type="EC" id="5.6.2.4"/>
    </reaction>
</comment>
<dbReference type="Pfam" id="PF00580">
    <property type="entry name" value="UvrD-helicase"/>
    <property type="match status" value="1"/>
</dbReference>
<evidence type="ECO:0000256" key="1">
    <source>
        <dbReference type="ARBA" id="ARBA00009922"/>
    </source>
</evidence>
<keyword evidence="2" id="KW-0540">Nuclease</keyword>
<evidence type="ECO:0000256" key="5">
    <source>
        <dbReference type="ARBA" id="ARBA00022801"/>
    </source>
</evidence>
<evidence type="ECO:0000256" key="2">
    <source>
        <dbReference type="ARBA" id="ARBA00022722"/>
    </source>
</evidence>
<protein>
    <recommendedName>
        <fullName evidence="13">DNA 3'-5' helicase</fullName>
        <ecNumber evidence="13">5.6.2.4</ecNumber>
    </recommendedName>
</protein>
<dbReference type="OrthoDB" id="5240387at2"/>
<accession>A0A4P6MY54</accession>
<dbReference type="AlphaFoldDB" id="A0A4P6MY54"/>
<sequence length="1115" mass="116762">MGSSGEIGPPCGGSHRVADDTILPTGSSAREHRVRSTRASRPRPAPAHLPPARVVGAGWWDGFVTEQLPTVHLRAPSSGGPASEASLDAEQAAAVAARGDLVRVLGGPGTGKSTVAVAAVLDRVARGECAPGEVLLVAATRLSAATARDAVTAGLTGATTEPMARTMPALGFAVLRQHAVLRGDPAPRLLSGAEQDLVLGELLAGHRESGTGPQWPQDLVEALATRGFREELRDLLMRAIEHGVTPDDLAALGRAHGRPEWVAAAEVAREYDEVTALSRPGAFDPAWVLTAAAELLEEDPEARERVRSGMRLVVVDDAQELTAPAARLLRALTGEGVDLVLVGDPDVAVQGFRGADPHHLVDEWPGRRVTTHLLGHGHRLPEQVHAAAARVVPKIAALGGGAQRSGSPAAPGGVLEAHVLHSSAQEAAFIAHELRAAHLLDGVPWQQMAVVVRGAARQATLRRVLAARGVPVLGDAHRVAVRDEPAARPLLHLLSLVVDLARDRIDTVPAADVVDLLASPLVAADTVAIRRLRRALRRDELAAGGIRTSDELLGELVLDPEHLIHLGHDAAPLHRLALVVAAGRAAARAGDDGAGWAPGVSAESVLWQMWQAADVADTWRAAALAGGGGGARADRALDAVVALFDAAAAHQDALPASGPDAFLDAVAGQAVAADSLAARSPDADAVSLVTPQTAAGNEWHTVVIAGVQEGVWPDLRLRGSLLGSERLVDIVTGRDHTGAGAAAAVRHDETRLFHVALTRATDRVLVTAVAAEDEQPSVYLDIVDPLPQDVLRREPTDAPAPLDLTGLVARLRQQLASTDPAAVARAVARLALLAAAGVAGASPSSWWALRDLSDTRPVRQEGIPVTVSPSKVQLFTDCGLRWLLQSAGGDGPSQTSAEVGTLIHALAHDLGDAGEEAFQAELERRWPSLGMAPGWVTDQKLERARAMAHWLAEYHQRAAHEGWRPVATEERFRVELGRAVLQGSVDRLEVDAHGRVRVIDYKTGSSAPTAKDLSEHPQLGSYQVAIAEGGFGEHGTEGAGAALVHLGKARTSKNAVQGQEPIGAADDPRHFHDLITDAADGMAAATFAAQPEEGRCRICPVRSSCPAHDEGGRLR</sequence>
<dbReference type="InterPro" id="IPR013986">
    <property type="entry name" value="DExx_box_DNA_helicase_dom_sf"/>
</dbReference>
<evidence type="ECO:0000256" key="14">
    <source>
        <dbReference type="ARBA" id="ARBA00048988"/>
    </source>
</evidence>